<feature type="transmembrane region" description="Helical" evidence="2">
    <location>
        <begin position="435"/>
        <end position="453"/>
    </location>
</feature>
<dbReference type="PANTHER" id="PTHR38454:SF1">
    <property type="entry name" value="INTEGRAL MEMBRANE PROTEIN"/>
    <property type="match status" value="1"/>
</dbReference>
<evidence type="ECO:0000313" key="3">
    <source>
        <dbReference type="EMBL" id="OJX56655.1"/>
    </source>
</evidence>
<feature type="transmembrane region" description="Helical" evidence="2">
    <location>
        <begin position="334"/>
        <end position="352"/>
    </location>
</feature>
<feature type="transmembrane region" description="Helical" evidence="2">
    <location>
        <begin position="399"/>
        <end position="423"/>
    </location>
</feature>
<organism evidence="3 4">
    <name type="scientific">Candidatus Kapaibacterium thiocyanatum</name>
    <dbReference type="NCBI Taxonomy" id="1895771"/>
    <lineage>
        <taxon>Bacteria</taxon>
        <taxon>Pseudomonadati</taxon>
        <taxon>Candidatus Kapaibacteriota</taxon>
        <taxon>Candidatus Kapaibacteriia</taxon>
        <taxon>Candidatus Kapaibacteriales</taxon>
        <taxon>Candidatus Kapaibacteriaceae</taxon>
        <taxon>Candidatus Kapaibacterium</taxon>
    </lineage>
</organism>
<evidence type="ECO:0008006" key="5">
    <source>
        <dbReference type="Google" id="ProtNLM"/>
    </source>
</evidence>
<feature type="transmembrane region" description="Helical" evidence="2">
    <location>
        <begin position="134"/>
        <end position="154"/>
    </location>
</feature>
<comment type="caution">
    <text evidence="3">The sequence shown here is derived from an EMBL/GenBank/DDBJ whole genome shotgun (WGS) entry which is preliminary data.</text>
</comment>
<dbReference type="STRING" id="1895771.BGO89_08900"/>
<feature type="transmembrane region" description="Helical" evidence="2">
    <location>
        <begin position="498"/>
        <end position="516"/>
    </location>
</feature>
<gene>
    <name evidence="3" type="ORF">BGO89_08900</name>
</gene>
<evidence type="ECO:0000256" key="2">
    <source>
        <dbReference type="SAM" id="Phobius"/>
    </source>
</evidence>
<feature type="transmembrane region" description="Helical" evidence="2">
    <location>
        <begin position="236"/>
        <end position="256"/>
    </location>
</feature>
<keyword evidence="2" id="KW-0472">Membrane</keyword>
<name>A0A1M3KWB0_9BACT</name>
<reference evidence="3 4" key="1">
    <citation type="submission" date="2016-09" db="EMBL/GenBank/DDBJ databases">
        <title>Genome-resolved meta-omics ties microbial dynamics to process performance in biotechnology for thiocyanate degradation.</title>
        <authorList>
            <person name="Kantor R.S."/>
            <person name="Huddy R.J."/>
            <person name="Iyer R."/>
            <person name="Thomas B.C."/>
            <person name="Brown C.T."/>
            <person name="Anantharaman K."/>
            <person name="Tringe S."/>
            <person name="Hettich R.L."/>
            <person name="Harrison S.T."/>
            <person name="Banfield J.F."/>
        </authorList>
    </citation>
    <scope>NUCLEOTIDE SEQUENCE [LARGE SCALE GENOMIC DNA]</scope>
    <source>
        <strain evidence="3">59-99</strain>
    </source>
</reference>
<feature type="compositionally biased region" description="Polar residues" evidence="1">
    <location>
        <begin position="266"/>
        <end position="282"/>
    </location>
</feature>
<feature type="region of interest" description="Disordered" evidence="1">
    <location>
        <begin position="266"/>
        <end position="285"/>
    </location>
</feature>
<feature type="transmembrane region" description="Helical" evidence="2">
    <location>
        <begin position="799"/>
        <end position="819"/>
    </location>
</feature>
<feature type="transmembrane region" description="Helical" evidence="2">
    <location>
        <begin position="359"/>
        <end position="379"/>
    </location>
</feature>
<feature type="transmembrane region" description="Helical" evidence="2">
    <location>
        <begin position="205"/>
        <end position="224"/>
    </location>
</feature>
<dbReference type="EMBL" id="MKVH01000024">
    <property type="protein sequence ID" value="OJX56655.1"/>
    <property type="molecule type" value="Genomic_DNA"/>
</dbReference>
<feature type="transmembrane region" description="Helical" evidence="2">
    <location>
        <begin position="183"/>
        <end position="199"/>
    </location>
</feature>
<accession>A0A1M3KWB0</accession>
<evidence type="ECO:0000313" key="4">
    <source>
        <dbReference type="Proteomes" id="UP000184233"/>
    </source>
</evidence>
<keyword evidence="2" id="KW-1133">Transmembrane helix</keyword>
<keyword evidence="2" id="KW-0812">Transmembrane</keyword>
<feature type="transmembrane region" description="Helical" evidence="2">
    <location>
        <begin position="523"/>
        <end position="540"/>
    </location>
</feature>
<dbReference type="PANTHER" id="PTHR38454">
    <property type="entry name" value="INTEGRAL MEMBRANE PROTEIN-RELATED"/>
    <property type="match status" value="1"/>
</dbReference>
<dbReference type="AlphaFoldDB" id="A0A1M3KWB0"/>
<proteinExistence type="predicted"/>
<sequence length="831" mass="91983">MNFIPERYRDLAAYGVILLAVILFFADALFGGKTFLGESDNVAFFSFIPYLDQAKQSGEFPLWVPYIFSGMPSLASFLAAGERGWDIVAQILFAIPRTLGEVMNNDTARIGLWYSIYGWGVYTLMRAKKHLRGVSIFSALGAVFSTFVIVWIMIGHSTKPVSLATLPWILLALERLRERFSLLNLFILTLPLIVLVSATHPQMMFYIGCGLAIYMLVELVHRLITKDGAMDVLKSAGALAVAGGLALATHADMFLATREYTPYSTRGSAPLVQNTSNQQDRSGGNDYEYATNWSFSPEEMMTFLVPNYYGFGKTKDERGRMEMTYWGQMPFTDAANYMGIGILMLALVGAWANRRDPFVVFLIVVSVFSLLLSFGKNFPILYDIFYNLVPSFNKFRAPSIALCLLQFAVPVLAGYGLTSIIGWSTKATAQQKKTGLALLGGAAAFFIVGVIYTNTFESSYKRSIGEAYMAKMPDRVTDPSQLPDEMTSKLFDSMQSDWMVTGLLAIGFGLLAFLTIRGTIKPGLSTSALIVLLIIDLWRVDKRPYEPSKAKIEQTTFRRTDVVDFLKQDKGAFRIADLSRNAPNAWAYHFIENVHGYSSAKLRVYQDMLDIAGVSPGSKPMPGNSLIVNPFMWNLLNVKYIVADQPIYQNVPPAFTSQQTGQLVYDNPMALPRAWFVDSTVVGTSDRVVLEAMRDAAFNPRQRAYVSKAVNGVVAADSTASVRITGRGNQHLAFDVKASGDNFLVVSEVYYPEWHAYVDGKEVEIVRTNTLLRGVRIPAGSHTLEFRFISPAFESGRTISMAANGIILAIGALGLLLTLRDRKRIATGKAA</sequence>
<dbReference type="Pfam" id="PF09586">
    <property type="entry name" value="YfhO"/>
    <property type="match status" value="1"/>
</dbReference>
<feature type="transmembrane region" description="Helical" evidence="2">
    <location>
        <begin position="12"/>
        <end position="30"/>
    </location>
</feature>
<protein>
    <recommendedName>
        <fullName evidence="5">Membrane protein 6-pyruvoyl-tetrahydropterin synthase-related domain-containing protein</fullName>
    </recommendedName>
</protein>
<dbReference type="InterPro" id="IPR018580">
    <property type="entry name" value="Uncharacterised_YfhO"/>
</dbReference>
<dbReference type="Proteomes" id="UP000184233">
    <property type="component" value="Unassembled WGS sequence"/>
</dbReference>
<evidence type="ECO:0000256" key="1">
    <source>
        <dbReference type="SAM" id="MobiDB-lite"/>
    </source>
</evidence>